<gene>
    <name evidence="1" type="ORF">BD410DRAFT_642622</name>
</gene>
<dbReference type="Proteomes" id="UP000294933">
    <property type="component" value="Unassembled WGS sequence"/>
</dbReference>
<evidence type="ECO:0000313" key="2">
    <source>
        <dbReference type="Proteomes" id="UP000294933"/>
    </source>
</evidence>
<sequence>MSIITLIQTYFFCPTSDDQRLVSAIDRNNTPPQRSSGRGSLEQCFYALSLPRRFTVENGPLSCVQ</sequence>
<name>A0A4Y7PNU6_9AGAM</name>
<keyword evidence="2" id="KW-1185">Reference proteome</keyword>
<protein>
    <submittedName>
        <fullName evidence="1">Uncharacterized protein</fullName>
    </submittedName>
</protein>
<reference evidence="1 2" key="1">
    <citation type="submission" date="2018-06" db="EMBL/GenBank/DDBJ databases">
        <title>A transcriptomic atlas of mushroom development highlights an independent origin of complex multicellularity.</title>
        <authorList>
            <consortium name="DOE Joint Genome Institute"/>
            <person name="Krizsan K."/>
            <person name="Almasi E."/>
            <person name="Merenyi Z."/>
            <person name="Sahu N."/>
            <person name="Viragh M."/>
            <person name="Koszo T."/>
            <person name="Mondo S."/>
            <person name="Kiss B."/>
            <person name="Balint B."/>
            <person name="Kues U."/>
            <person name="Barry K."/>
            <person name="Hegedus J.C."/>
            <person name="Henrissat B."/>
            <person name="Johnson J."/>
            <person name="Lipzen A."/>
            <person name="Ohm R."/>
            <person name="Nagy I."/>
            <person name="Pangilinan J."/>
            <person name="Yan J."/>
            <person name="Xiong Y."/>
            <person name="Grigoriev I.V."/>
            <person name="Hibbett D.S."/>
            <person name="Nagy L.G."/>
        </authorList>
    </citation>
    <scope>NUCLEOTIDE SEQUENCE [LARGE SCALE GENOMIC DNA]</scope>
    <source>
        <strain evidence="1 2">SZMC22713</strain>
    </source>
</reference>
<dbReference type="EMBL" id="ML170247">
    <property type="protein sequence ID" value="TDL16259.1"/>
    <property type="molecule type" value="Genomic_DNA"/>
</dbReference>
<accession>A0A4Y7PNU6</accession>
<dbReference type="AlphaFoldDB" id="A0A4Y7PNU6"/>
<dbReference type="VEuPathDB" id="FungiDB:BD410DRAFT_642622"/>
<organism evidence="1 2">
    <name type="scientific">Rickenella mellea</name>
    <dbReference type="NCBI Taxonomy" id="50990"/>
    <lineage>
        <taxon>Eukaryota</taxon>
        <taxon>Fungi</taxon>
        <taxon>Dikarya</taxon>
        <taxon>Basidiomycota</taxon>
        <taxon>Agaricomycotina</taxon>
        <taxon>Agaricomycetes</taxon>
        <taxon>Hymenochaetales</taxon>
        <taxon>Rickenellaceae</taxon>
        <taxon>Rickenella</taxon>
    </lineage>
</organism>
<evidence type="ECO:0000313" key="1">
    <source>
        <dbReference type="EMBL" id="TDL16259.1"/>
    </source>
</evidence>
<proteinExistence type="predicted"/>